<name>A0A8S5M5M7_9CAUD</name>
<reference evidence="1" key="1">
    <citation type="journal article" date="2021" name="Proc. Natl. Acad. Sci. U.S.A.">
        <title>A Catalog of Tens of Thousands of Viruses from Human Metagenomes Reveals Hidden Associations with Chronic Diseases.</title>
        <authorList>
            <person name="Tisza M.J."/>
            <person name="Buck C.B."/>
        </authorList>
    </citation>
    <scope>NUCLEOTIDE SEQUENCE</scope>
    <source>
        <strain evidence="1">Ctulf7</strain>
    </source>
</reference>
<sequence>MDLIYTDSNLVEKGYLKNATLDLDIGKYSVSGNDFELTLNEKYRDSSFTDGSLFYSENTEYGGVIDHLKVSTSDNTVTYKGYTFRGFLQKEYIQPPEDSAYLTLKGDANKCLDTLICDRFDSLYVVDEIGNSGITVNYQIRDMNLLDAIERMLTFSNAKLDIKHKIDGRVHLKAVPINDLSNTVQYDESYKLSMVVEAKNKPYNHILALGKGELLDRLRVNLYLQSDGSWNTAQTVQGINRITYKYEDTNEEDADALKKKAIEKIAEVNGTDTLSISFDADNADLFDIVSAKESITGISFKEQITQKILKISGETVDISYKVGE</sequence>
<protein>
    <submittedName>
        <fullName evidence="1">Uncharacterized protein</fullName>
    </submittedName>
</protein>
<accession>A0A8S5M5M7</accession>
<evidence type="ECO:0000313" key="1">
    <source>
        <dbReference type="EMBL" id="DAD77399.1"/>
    </source>
</evidence>
<proteinExistence type="predicted"/>
<organism evidence="1">
    <name type="scientific">Siphoviridae sp. ctulf7</name>
    <dbReference type="NCBI Taxonomy" id="2826505"/>
    <lineage>
        <taxon>Viruses</taxon>
        <taxon>Duplodnaviria</taxon>
        <taxon>Heunggongvirae</taxon>
        <taxon>Uroviricota</taxon>
        <taxon>Caudoviricetes</taxon>
    </lineage>
</organism>
<dbReference type="EMBL" id="BK014825">
    <property type="protein sequence ID" value="DAD77399.1"/>
    <property type="molecule type" value="Genomic_DNA"/>
</dbReference>